<dbReference type="RefSeq" id="WP_128211211.1">
    <property type="nucleotide sequence ID" value="NZ_CP025746.1"/>
</dbReference>
<dbReference type="OrthoDB" id="1953575at2"/>
<organism evidence="2 3">
    <name type="scientific">Clostridium manihotivorum</name>
    <dbReference type="NCBI Taxonomy" id="2320868"/>
    <lineage>
        <taxon>Bacteria</taxon>
        <taxon>Bacillati</taxon>
        <taxon>Bacillota</taxon>
        <taxon>Clostridia</taxon>
        <taxon>Eubacteriales</taxon>
        <taxon>Clostridiaceae</taxon>
        <taxon>Clostridium</taxon>
    </lineage>
</organism>
<keyword evidence="1" id="KW-1133">Transmembrane helix</keyword>
<keyword evidence="1" id="KW-0472">Membrane</keyword>
<reference evidence="2 3" key="1">
    <citation type="submission" date="2018-01" db="EMBL/GenBank/DDBJ databases">
        <title>Genome Sequencing and Assembly of Anaerobacter polyendosporus strain CT4.</title>
        <authorList>
            <person name="Tachaapaikoon C."/>
            <person name="Sutheeworapong S."/>
            <person name="Jenjaroenpun P."/>
            <person name="Wongsurawat T."/>
            <person name="Nookeaw I."/>
            <person name="Cheawchanlertfa P."/>
            <person name="Kosugi A."/>
            <person name="Cheevadhanarak S."/>
            <person name="Ratanakhanokchai K."/>
        </authorList>
    </citation>
    <scope>NUCLEOTIDE SEQUENCE [LARGE SCALE GENOMIC DNA]</scope>
    <source>
        <strain evidence="2 3">CT4</strain>
    </source>
</reference>
<evidence type="ECO:0000313" key="3">
    <source>
        <dbReference type="Proteomes" id="UP000286268"/>
    </source>
</evidence>
<dbReference type="EMBL" id="CP025746">
    <property type="protein sequence ID" value="QAA30759.1"/>
    <property type="molecule type" value="Genomic_DNA"/>
</dbReference>
<dbReference type="AlphaFoldDB" id="A0A410DNW4"/>
<accession>A0A410DNW4</accession>
<sequence>MGTMHKEFVGRRKASSIVISIVVLCLMIVLSNSSEKVLLYNHKINIIMDPLLILLTLSFVGFQFIRCRTSYKYSIVADKLIIHRVNPAEQVTLENIKLKDIVFLGGIVSAPKRYPINRRKLYIGSIVGIKTYCCIYRDDNKYKKFFFQPSEDLVNKLEVYSARYKEVMVS</sequence>
<protein>
    <submittedName>
        <fullName evidence="2">Uncharacterized protein</fullName>
    </submittedName>
</protein>
<feature type="transmembrane region" description="Helical" evidence="1">
    <location>
        <begin position="44"/>
        <end position="65"/>
    </location>
</feature>
<keyword evidence="3" id="KW-1185">Reference proteome</keyword>
<dbReference type="Proteomes" id="UP000286268">
    <property type="component" value="Chromosome"/>
</dbReference>
<evidence type="ECO:0000313" key="2">
    <source>
        <dbReference type="EMBL" id="QAA30759.1"/>
    </source>
</evidence>
<dbReference type="KEGG" id="cmah:C1I91_03295"/>
<proteinExistence type="predicted"/>
<evidence type="ECO:0000256" key="1">
    <source>
        <dbReference type="SAM" id="Phobius"/>
    </source>
</evidence>
<gene>
    <name evidence="2" type="ORF">C1I91_03295</name>
</gene>
<feature type="transmembrane region" description="Helical" evidence="1">
    <location>
        <begin position="14"/>
        <end position="32"/>
    </location>
</feature>
<name>A0A410DNW4_9CLOT</name>
<keyword evidence="1" id="KW-0812">Transmembrane</keyword>